<reference evidence="7" key="1">
    <citation type="journal article" date="2021" name="Sci. Adv.">
        <title>The American lobster genome reveals insights on longevity, neural, and immune adaptations.</title>
        <authorList>
            <person name="Polinski J.M."/>
            <person name="Zimin A.V."/>
            <person name="Clark K.F."/>
            <person name="Kohn A.B."/>
            <person name="Sadowski N."/>
            <person name="Timp W."/>
            <person name="Ptitsyn A."/>
            <person name="Khanna P."/>
            <person name="Romanova D.Y."/>
            <person name="Williams P."/>
            <person name="Greenwood S.J."/>
            <person name="Moroz L.L."/>
            <person name="Walt D.R."/>
            <person name="Bodnar A.G."/>
        </authorList>
    </citation>
    <scope>NUCLEOTIDE SEQUENCE</scope>
    <source>
        <strain evidence="7">GMGI-L3</strain>
    </source>
</reference>
<feature type="region of interest" description="Disordered" evidence="5">
    <location>
        <begin position="180"/>
        <end position="199"/>
    </location>
</feature>
<keyword evidence="3" id="KW-0547">Nucleotide-binding</keyword>
<dbReference type="Pfam" id="PF01715">
    <property type="entry name" value="IPPT"/>
    <property type="match status" value="1"/>
</dbReference>
<evidence type="ECO:0000256" key="4">
    <source>
        <dbReference type="ARBA" id="ARBA00022840"/>
    </source>
</evidence>
<name>A0A8J5JUY4_HOMAM</name>
<accession>A0A8J5JUY4</accession>
<dbReference type="AlphaFoldDB" id="A0A8J5JUY4"/>
<dbReference type="PANTHER" id="PTHR11088">
    <property type="entry name" value="TRNA DIMETHYLALLYLTRANSFERASE"/>
    <property type="match status" value="1"/>
</dbReference>
<sequence length="258" mass="29505">EEEWEIEEKGGEGRSLQVWEQTGRCHSELLEEQQHQEGGSKLGGGLRFPHTTILWVTCQQDVLNERLDARVDDMIKKGLLQELKGFHSSYNTKRLKDGEPPDYTRGIFQSIGFKEFHEFLILPEEEKETDKGRKLYEAGVQSMKLVPPVYTVDGTDPSQWNKRVRDPAQSIIQAFIDGTQPDQETANIPEDSKTPADVNRNDKTRYECTVCNRVIIGERIWKAHLGGGKHRRMLKKQQRLASEKTQVSLCAPTVETKT</sequence>
<dbReference type="GO" id="GO:0005739">
    <property type="term" value="C:mitochondrion"/>
    <property type="evidence" value="ECO:0007669"/>
    <property type="project" value="TreeGrafter"/>
</dbReference>
<dbReference type="Gene3D" id="3.30.160.60">
    <property type="entry name" value="Classic Zinc Finger"/>
    <property type="match status" value="1"/>
</dbReference>
<dbReference type="InterPro" id="IPR027417">
    <property type="entry name" value="P-loop_NTPase"/>
</dbReference>
<keyword evidence="2" id="KW-0808">Transferase</keyword>
<dbReference type="Gene3D" id="1.10.20.140">
    <property type="match status" value="1"/>
</dbReference>
<evidence type="ECO:0000256" key="5">
    <source>
        <dbReference type="SAM" id="MobiDB-lite"/>
    </source>
</evidence>
<protein>
    <submittedName>
        <fullName evidence="7">tRNA dimethylallyltransferase-like</fullName>
    </submittedName>
</protein>
<dbReference type="PANTHER" id="PTHR11088:SF89">
    <property type="entry name" value="TRNA DIMETHYLALLYLTRANSFERASE"/>
    <property type="match status" value="1"/>
</dbReference>
<dbReference type="SMART" id="SM00451">
    <property type="entry name" value="ZnF_U1"/>
    <property type="match status" value="1"/>
</dbReference>
<dbReference type="SUPFAM" id="SSF57667">
    <property type="entry name" value="beta-beta-alpha zinc fingers"/>
    <property type="match status" value="1"/>
</dbReference>
<evidence type="ECO:0000313" key="7">
    <source>
        <dbReference type="EMBL" id="KAG7161564.1"/>
    </source>
</evidence>
<feature type="non-terminal residue" evidence="7">
    <location>
        <position position="258"/>
    </location>
</feature>
<feature type="compositionally biased region" description="Basic and acidic residues" evidence="5">
    <location>
        <begin position="190"/>
        <end position="199"/>
    </location>
</feature>
<dbReference type="InterPro" id="IPR003604">
    <property type="entry name" value="Matrin/U1-like-C_Znf_C2H2"/>
</dbReference>
<gene>
    <name evidence="7" type="primary">Trit1-L</name>
    <name evidence="7" type="ORF">Hamer_G014124</name>
</gene>
<dbReference type="Proteomes" id="UP000747542">
    <property type="component" value="Unassembled WGS sequence"/>
</dbReference>
<dbReference type="GO" id="GO:0052381">
    <property type="term" value="F:tRNA dimethylallyltransferase activity"/>
    <property type="evidence" value="ECO:0007669"/>
    <property type="project" value="TreeGrafter"/>
</dbReference>
<dbReference type="GO" id="GO:0006400">
    <property type="term" value="P:tRNA modification"/>
    <property type="evidence" value="ECO:0007669"/>
    <property type="project" value="TreeGrafter"/>
</dbReference>
<dbReference type="InterPro" id="IPR039657">
    <property type="entry name" value="Dimethylallyltransferase"/>
</dbReference>
<dbReference type="Gene3D" id="3.40.50.300">
    <property type="entry name" value="P-loop containing nucleotide triphosphate hydrolases"/>
    <property type="match status" value="1"/>
</dbReference>
<evidence type="ECO:0000256" key="1">
    <source>
        <dbReference type="ARBA" id="ARBA00005842"/>
    </source>
</evidence>
<evidence type="ECO:0000313" key="8">
    <source>
        <dbReference type="Proteomes" id="UP000747542"/>
    </source>
</evidence>
<organism evidence="7 8">
    <name type="scientific">Homarus americanus</name>
    <name type="common">American lobster</name>
    <dbReference type="NCBI Taxonomy" id="6706"/>
    <lineage>
        <taxon>Eukaryota</taxon>
        <taxon>Metazoa</taxon>
        <taxon>Ecdysozoa</taxon>
        <taxon>Arthropoda</taxon>
        <taxon>Crustacea</taxon>
        <taxon>Multicrustacea</taxon>
        <taxon>Malacostraca</taxon>
        <taxon>Eumalacostraca</taxon>
        <taxon>Eucarida</taxon>
        <taxon>Decapoda</taxon>
        <taxon>Pleocyemata</taxon>
        <taxon>Astacidea</taxon>
        <taxon>Nephropoidea</taxon>
        <taxon>Nephropidae</taxon>
        <taxon>Homarus</taxon>
    </lineage>
</organism>
<proteinExistence type="inferred from homology"/>
<dbReference type="GO" id="GO:0003676">
    <property type="term" value="F:nucleic acid binding"/>
    <property type="evidence" value="ECO:0007669"/>
    <property type="project" value="InterPro"/>
</dbReference>
<feature type="domain" description="U1-type" evidence="6">
    <location>
        <begin position="203"/>
        <end position="237"/>
    </location>
</feature>
<dbReference type="GO" id="GO:0005524">
    <property type="term" value="F:ATP binding"/>
    <property type="evidence" value="ECO:0007669"/>
    <property type="project" value="UniProtKB-KW"/>
</dbReference>
<comment type="caution">
    <text evidence="7">The sequence shown here is derived from an EMBL/GenBank/DDBJ whole genome shotgun (WGS) entry which is preliminary data.</text>
</comment>
<evidence type="ECO:0000256" key="3">
    <source>
        <dbReference type="ARBA" id="ARBA00022741"/>
    </source>
</evidence>
<evidence type="ECO:0000256" key="2">
    <source>
        <dbReference type="ARBA" id="ARBA00022679"/>
    </source>
</evidence>
<dbReference type="InterPro" id="IPR036236">
    <property type="entry name" value="Znf_C2H2_sf"/>
</dbReference>
<keyword evidence="8" id="KW-1185">Reference proteome</keyword>
<keyword evidence="4" id="KW-0067">ATP-binding</keyword>
<dbReference type="EMBL" id="JAHLQT010028947">
    <property type="protein sequence ID" value="KAG7161564.1"/>
    <property type="molecule type" value="Genomic_DNA"/>
</dbReference>
<dbReference type="GO" id="GO:0008270">
    <property type="term" value="F:zinc ion binding"/>
    <property type="evidence" value="ECO:0007669"/>
    <property type="project" value="InterPro"/>
</dbReference>
<evidence type="ECO:0000259" key="6">
    <source>
        <dbReference type="SMART" id="SM00451"/>
    </source>
</evidence>
<comment type="similarity">
    <text evidence="1">Belongs to the IPP transferase family.</text>
</comment>